<keyword evidence="5" id="KW-1185">Reference proteome</keyword>
<dbReference type="Proteomes" id="UP000069241">
    <property type="component" value="Chromosome"/>
</dbReference>
<evidence type="ECO:0000313" key="5">
    <source>
        <dbReference type="Proteomes" id="UP000069241"/>
    </source>
</evidence>
<dbReference type="AlphaFoldDB" id="A0A0X8JHK6"/>
<dbReference type="InterPro" id="IPR010930">
    <property type="entry name" value="Flg_bb/hook_C_dom"/>
</dbReference>
<evidence type="ECO:0000256" key="1">
    <source>
        <dbReference type="ARBA" id="ARBA00009677"/>
    </source>
</evidence>
<reference evidence="5" key="1">
    <citation type="submission" date="2016-02" db="EMBL/GenBank/DDBJ databases">
        <authorList>
            <person name="Holder M.E."/>
            <person name="Ajami N.J."/>
            <person name="Petrosino J.F."/>
        </authorList>
    </citation>
    <scope>NUCLEOTIDE SEQUENCE [LARGE SCALE GENOMIC DNA]</scope>
    <source>
        <strain evidence="5">CCUG 45958</strain>
    </source>
</reference>
<gene>
    <name evidence="4" type="ORF">AXF13_01845</name>
</gene>
<proteinExistence type="inferred from homology"/>
<accession>A0A0X8JHK6</accession>
<dbReference type="Pfam" id="PF00460">
    <property type="entry name" value="Flg_bb_rod"/>
    <property type="match status" value="1"/>
</dbReference>
<dbReference type="PANTHER" id="PTHR30033">
    <property type="entry name" value="FLAGELLAR HOOK-ASSOCIATED PROTEIN 1"/>
    <property type="match status" value="1"/>
</dbReference>
<protein>
    <submittedName>
        <fullName evidence="4">Flagellar basal-body rod protein</fullName>
    </submittedName>
</protein>
<dbReference type="GO" id="GO:0009424">
    <property type="term" value="C:bacterial-type flagellum hook"/>
    <property type="evidence" value="ECO:0007669"/>
    <property type="project" value="InterPro"/>
</dbReference>
<organism evidence="4 5">
    <name type="scientific">Desulfovibrio fairfieldensis</name>
    <dbReference type="NCBI Taxonomy" id="44742"/>
    <lineage>
        <taxon>Bacteria</taxon>
        <taxon>Pseudomonadati</taxon>
        <taxon>Thermodesulfobacteriota</taxon>
        <taxon>Desulfovibrionia</taxon>
        <taxon>Desulfovibrionales</taxon>
        <taxon>Desulfovibrionaceae</taxon>
        <taxon>Desulfovibrio</taxon>
    </lineage>
</organism>
<evidence type="ECO:0000313" key="4">
    <source>
        <dbReference type="EMBL" id="AMD88959.1"/>
    </source>
</evidence>
<feature type="domain" description="Flagellar basal body rod protein N-terminal" evidence="2">
    <location>
        <begin position="9"/>
        <end position="38"/>
    </location>
</feature>
<dbReference type="KEGG" id="dfi:AXF13_01845"/>
<feature type="domain" description="Flagellar basal-body/hook protein C-terminal" evidence="3">
    <location>
        <begin position="97"/>
        <end position="132"/>
    </location>
</feature>
<dbReference type="GO" id="GO:0005198">
    <property type="term" value="F:structural molecule activity"/>
    <property type="evidence" value="ECO:0007669"/>
    <property type="project" value="InterPro"/>
</dbReference>
<evidence type="ECO:0000259" key="2">
    <source>
        <dbReference type="Pfam" id="PF00460"/>
    </source>
</evidence>
<keyword evidence="4" id="KW-0969">Cilium</keyword>
<keyword evidence="4" id="KW-0282">Flagellum</keyword>
<dbReference type="STRING" id="44742.AXF13_01845"/>
<comment type="similarity">
    <text evidence="1">Belongs to the flagella basal body rod proteins family.</text>
</comment>
<sequence length="134" mass="13698">MMSGITGSMNLGASAMNAHSWGMAVTAHNVANVNTAGFAPQHAVYATGPGGRGVRLDAVLQDSGVAGRLPAEVRNNPAVSAAPASVESDFVNPGGTDLGREMTQMISTQRTYEANAQVVRTGDAMLGTLLDLKA</sequence>
<dbReference type="InterPro" id="IPR001444">
    <property type="entry name" value="Flag_bb_rod_N"/>
</dbReference>
<dbReference type="Pfam" id="PF06429">
    <property type="entry name" value="Flg_bbr_C"/>
    <property type="match status" value="1"/>
</dbReference>
<keyword evidence="4" id="KW-0966">Cell projection</keyword>
<dbReference type="GO" id="GO:0044780">
    <property type="term" value="P:bacterial-type flagellum assembly"/>
    <property type="evidence" value="ECO:0007669"/>
    <property type="project" value="InterPro"/>
</dbReference>
<evidence type="ECO:0000259" key="3">
    <source>
        <dbReference type="Pfam" id="PF06429"/>
    </source>
</evidence>
<dbReference type="EMBL" id="CP014229">
    <property type="protein sequence ID" value="AMD88959.1"/>
    <property type="molecule type" value="Genomic_DNA"/>
</dbReference>
<dbReference type="InterPro" id="IPR002371">
    <property type="entry name" value="FlgK"/>
</dbReference>
<name>A0A0X8JHK6_9BACT</name>